<keyword evidence="4" id="KW-1005">Bacterial flagellum biogenesis</keyword>
<dbReference type="InterPro" id="IPR017585">
    <property type="entry name" value="SAF_FlgA"/>
</dbReference>
<accession>A0A239JCJ2</accession>
<name>A0A239JCJ2_9RHOB</name>
<evidence type="ECO:0000256" key="4">
    <source>
        <dbReference type="RuleBase" id="RU362063"/>
    </source>
</evidence>
<evidence type="ECO:0000256" key="1">
    <source>
        <dbReference type="ARBA" id="ARBA00004418"/>
    </source>
</evidence>
<reference evidence="6 7" key="1">
    <citation type="submission" date="2017-06" db="EMBL/GenBank/DDBJ databases">
        <authorList>
            <person name="Kim H.J."/>
            <person name="Triplett B.A."/>
        </authorList>
    </citation>
    <scope>NUCLEOTIDE SEQUENCE [LARGE SCALE GENOMIC DNA]</scope>
    <source>
        <strain evidence="6 7">DSM 29339</strain>
    </source>
</reference>
<dbReference type="EMBL" id="FZOY01000005">
    <property type="protein sequence ID" value="SNT03557.1"/>
    <property type="molecule type" value="Genomic_DNA"/>
</dbReference>
<comment type="subcellular location">
    <subcellularLocation>
        <location evidence="1 4">Periplasm</location>
    </subcellularLocation>
</comment>
<dbReference type="GO" id="GO:0042597">
    <property type="term" value="C:periplasmic space"/>
    <property type="evidence" value="ECO:0007669"/>
    <property type="project" value="UniProtKB-SubCell"/>
</dbReference>
<dbReference type="PANTHER" id="PTHR36307:SF1">
    <property type="entry name" value="FLAGELLA BASAL BODY P-RING FORMATION PROTEIN FLGA"/>
    <property type="match status" value="1"/>
</dbReference>
<evidence type="ECO:0000256" key="3">
    <source>
        <dbReference type="ARBA" id="ARBA00022764"/>
    </source>
</evidence>
<comment type="similarity">
    <text evidence="4">Belongs to the FlgA family.</text>
</comment>
<comment type="function">
    <text evidence="4">Involved in the assembly process of the P-ring formation. It may associate with FlgF on the rod constituting a structure essential for the P-ring assembly or may act as a modulator protein for the P-ring assembly.</text>
</comment>
<organism evidence="6 7">
    <name type="scientific">Tropicimonas sediminicola</name>
    <dbReference type="NCBI Taxonomy" id="1031541"/>
    <lineage>
        <taxon>Bacteria</taxon>
        <taxon>Pseudomonadati</taxon>
        <taxon>Pseudomonadota</taxon>
        <taxon>Alphaproteobacteria</taxon>
        <taxon>Rhodobacterales</taxon>
        <taxon>Roseobacteraceae</taxon>
        <taxon>Tropicimonas</taxon>
    </lineage>
</organism>
<keyword evidence="3 4" id="KW-0574">Periplasm</keyword>
<dbReference type="InterPro" id="IPR013974">
    <property type="entry name" value="SAF"/>
</dbReference>
<dbReference type="RefSeq" id="WP_176442886.1">
    <property type="nucleotide sequence ID" value="NZ_FZOY01000005.1"/>
</dbReference>
<dbReference type="SMART" id="SM00858">
    <property type="entry name" value="SAF"/>
    <property type="match status" value="1"/>
</dbReference>
<dbReference type="InterPro" id="IPR039246">
    <property type="entry name" value="Flagellar_FlgA"/>
</dbReference>
<evidence type="ECO:0000259" key="5">
    <source>
        <dbReference type="SMART" id="SM00858"/>
    </source>
</evidence>
<dbReference type="Pfam" id="PF13144">
    <property type="entry name" value="ChapFlgA"/>
    <property type="match status" value="1"/>
</dbReference>
<dbReference type="NCBIfam" id="TIGR03170">
    <property type="entry name" value="flgA_cterm"/>
    <property type="match status" value="1"/>
</dbReference>
<dbReference type="AlphaFoldDB" id="A0A239JCJ2"/>
<keyword evidence="6" id="KW-0282">Flagellum</keyword>
<proteinExistence type="inferred from homology"/>
<keyword evidence="6" id="KW-0969">Cilium</keyword>
<dbReference type="Gene3D" id="2.30.30.760">
    <property type="match status" value="1"/>
</dbReference>
<dbReference type="PANTHER" id="PTHR36307">
    <property type="entry name" value="FLAGELLA BASAL BODY P-RING FORMATION PROTEIN FLGA"/>
    <property type="match status" value="1"/>
</dbReference>
<dbReference type="CDD" id="cd11614">
    <property type="entry name" value="SAF_CpaB_FlgA_like"/>
    <property type="match status" value="1"/>
</dbReference>
<keyword evidence="7" id="KW-1185">Reference proteome</keyword>
<evidence type="ECO:0000313" key="6">
    <source>
        <dbReference type="EMBL" id="SNT03557.1"/>
    </source>
</evidence>
<sequence>MTGGLYRIMAMLALGAGPVASETLVATQTVRSQTVLSAADVMVVSGSVPGALEHPAAAIGMEARVVLYAGRPIRAEDIGPPALIERNAMITLVYQNGPLSITADGRSLARAAAGETVRAMNLASRATVTGTVDPDGRVIVRSTVQDAGTK</sequence>
<evidence type="ECO:0000313" key="7">
    <source>
        <dbReference type="Proteomes" id="UP000198426"/>
    </source>
</evidence>
<dbReference type="Proteomes" id="UP000198426">
    <property type="component" value="Unassembled WGS sequence"/>
</dbReference>
<keyword evidence="2" id="KW-0732">Signal</keyword>
<dbReference type="GO" id="GO:0044780">
    <property type="term" value="P:bacterial-type flagellum assembly"/>
    <property type="evidence" value="ECO:0007669"/>
    <property type="project" value="InterPro"/>
</dbReference>
<evidence type="ECO:0000256" key="2">
    <source>
        <dbReference type="ARBA" id="ARBA00022729"/>
    </source>
</evidence>
<feature type="domain" description="SAF" evidence="5">
    <location>
        <begin position="21"/>
        <end position="79"/>
    </location>
</feature>
<protein>
    <recommendedName>
        <fullName evidence="4">Flagella basal body P-ring formation protein FlgA</fullName>
    </recommendedName>
</protein>
<gene>
    <name evidence="6" type="ORF">SAMN05421757_105209</name>
</gene>
<keyword evidence="6" id="KW-0966">Cell projection</keyword>